<dbReference type="InterPro" id="IPR000719">
    <property type="entry name" value="Prot_kinase_dom"/>
</dbReference>
<reference evidence="3" key="1">
    <citation type="submission" date="2020-06" db="EMBL/GenBank/DDBJ databases">
        <authorList>
            <person name="Li T."/>
            <person name="Hu X."/>
            <person name="Zhang T."/>
            <person name="Song X."/>
            <person name="Zhang H."/>
            <person name="Dai N."/>
            <person name="Sheng W."/>
            <person name="Hou X."/>
            <person name="Wei L."/>
        </authorList>
    </citation>
    <scope>NUCLEOTIDE SEQUENCE</scope>
    <source>
        <strain evidence="3">3651</strain>
        <tissue evidence="3">Leaf</tissue>
    </source>
</reference>
<dbReference type="GO" id="GO:0005524">
    <property type="term" value="F:ATP binding"/>
    <property type="evidence" value="ECO:0007669"/>
    <property type="project" value="UniProtKB-UniRule"/>
</dbReference>
<dbReference type="EMBL" id="JACGWO010000001">
    <property type="protein sequence ID" value="KAK4437586.1"/>
    <property type="molecule type" value="Genomic_DNA"/>
</dbReference>
<dbReference type="PANTHER" id="PTHR47987:SF11">
    <property type="entry name" value="RECEPTOR-LIKE CYTOSOLIC SERINE_THREONINE-PROTEIN KINASE RBK1 ISOFORM X1"/>
    <property type="match status" value="1"/>
</dbReference>
<evidence type="ECO:0000313" key="3">
    <source>
        <dbReference type="EMBL" id="KAK4437586.1"/>
    </source>
</evidence>
<dbReference type="AlphaFoldDB" id="A0AAE2CWV1"/>
<dbReference type="Gene3D" id="3.30.200.20">
    <property type="entry name" value="Phosphorylase Kinase, domain 1"/>
    <property type="match status" value="1"/>
</dbReference>
<keyword evidence="3" id="KW-0808">Transferase</keyword>
<reference evidence="3" key="2">
    <citation type="journal article" date="2024" name="Plant">
        <title>Genomic evolution and insights into agronomic trait innovations of Sesamum species.</title>
        <authorList>
            <person name="Miao H."/>
            <person name="Wang L."/>
            <person name="Qu L."/>
            <person name="Liu H."/>
            <person name="Sun Y."/>
            <person name="Le M."/>
            <person name="Wang Q."/>
            <person name="Wei S."/>
            <person name="Zheng Y."/>
            <person name="Lin W."/>
            <person name="Duan Y."/>
            <person name="Cao H."/>
            <person name="Xiong S."/>
            <person name="Wang X."/>
            <person name="Wei L."/>
            <person name="Li C."/>
            <person name="Ma Q."/>
            <person name="Ju M."/>
            <person name="Zhao R."/>
            <person name="Li G."/>
            <person name="Mu C."/>
            <person name="Tian Q."/>
            <person name="Mei H."/>
            <person name="Zhang T."/>
            <person name="Gao T."/>
            <person name="Zhang H."/>
        </authorList>
    </citation>
    <scope>NUCLEOTIDE SEQUENCE</scope>
    <source>
        <strain evidence="3">3651</strain>
    </source>
</reference>
<dbReference type="PROSITE" id="PS50011">
    <property type="entry name" value="PROTEIN_KINASE_DOM"/>
    <property type="match status" value="1"/>
</dbReference>
<gene>
    <name evidence="3" type="ORF">Salat_0092600</name>
</gene>
<keyword evidence="3" id="KW-0675">Receptor</keyword>
<dbReference type="Proteomes" id="UP001293254">
    <property type="component" value="Unassembled WGS sequence"/>
</dbReference>
<dbReference type="GO" id="GO:0004672">
    <property type="term" value="F:protein kinase activity"/>
    <property type="evidence" value="ECO:0007669"/>
    <property type="project" value="InterPro"/>
</dbReference>
<comment type="caution">
    <text evidence="3">The sequence shown here is derived from an EMBL/GenBank/DDBJ whole genome shotgun (WGS) entry which is preliminary data.</text>
</comment>
<dbReference type="Pfam" id="PF00069">
    <property type="entry name" value="Pkinase"/>
    <property type="match status" value="1"/>
</dbReference>
<dbReference type="InterPro" id="IPR017441">
    <property type="entry name" value="Protein_kinase_ATP_BS"/>
</dbReference>
<accession>A0AAE2CWV1</accession>
<keyword evidence="4" id="KW-1185">Reference proteome</keyword>
<dbReference type="PROSITE" id="PS00107">
    <property type="entry name" value="PROTEIN_KINASE_ATP"/>
    <property type="match status" value="1"/>
</dbReference>
<name>A0AAE2CWV1_9LAMI</name>
<proteinExistence type="predicted"/>
<evidence type="ECO:0000256" key="1">
    <source>
        <dbReference type="PROSITE-ProRule" id="PRU10141"/>
    </source>
</evidence>
<dbReference type="InterPro" id="IPR011009">
    <property type="entry name" value="Kinase-like_dom_sf"/>
</dbReference>
<dbReference type="SUPFAM" id="SSF56112">
    <property type="entry name" value="Protein kinase-like (PK-like)"/>
    <property type="match status" value="1"/>
</dbReference>
<dbReference type="InterPro" id="IPR046958">
    <property type="entry name" value="RBK1/2/STUNTED"/>
</dbReference>
<sequence>MTRGILYRPGTQAVNRRRIIVGLKSDNSSREMLLRVLHMVVVRGDSVLAVHVEQSDDAFDPNTFHIHEDICKSKQVDFEIKICTGSCYITVLSHLVRVSFGTILVVGCSRKWPEHSRIAKCQKALPPTCQLQVMDNGGKIIFQKMGTSQQGSISRDCQTCLSFISESSSCDQSGTTPVIRKFMSMPSSSTASTPEQSESEKFITSRTNQKLHYYSPKFNQRLAMLEVKGHNRRFTVEELNHATDSFGSNMLIGEGANSRLYQAILENGQAAAVKVLKTSRCSEDFLFREVDILSSLKHENIVQLLGHCYGKEMLAIVYNLHSSSLKLRLNQLKWSERIQIALGVGKALEYLHSCCPPIIHEAVNSSNILLSEDGKPHLSGFGAAEVHLVIHRSPAHKEPTHVIEMLGYLAPEYVMYGKVDEKIDVYSYGVVLLELITGKEAIRASLASHQESLVLWARSLLTCGLYERLIDPNLNGDYNKEEMKAMMNAARLCLLHSSSRRPTMKTILHILEEPNPMLEMRKKRQDGWPNWMRR</sequence>
<protein>
    <submittedName>
        <fullName evidence="3">Proline-rich receptor-like protein kinase PERK3</fullName>
    </submittedName>
</protein>
<dbReference type="Gene3D" id="1.10.510.10">
    <property type="entry name" value="Transferase(Phosphotransferase) domain 1"/>
    <property type="match status" value="1"/>
</dbReference>
<feature type="binding site" evidence="1">
    <location>
        <position position="274"/>
    </location>
    <ligand>
        <name>ATP</name>
        <dbReference type="ChEBI" id="CHEBI:30616"/>
    </ligand>
</feature>
<dbReference type="PANTHER" id="PTHR47987">
    <property type="entry name" value="OS08G0249100 PROTEIN"/>
    <property type="match status" value="1"/>
</dbReference>
<evidence type="ECO:0000259" key="2">
    <source>
        <dbReference type="PROSITE" id="PS50011"/>
    </source>
</evidence>
<evidence type="ECO:0000313" key="4">
    <source>
        <dbReference type="Proteomes" id="UP001293254"/>
    </source>
</evidence>
<feature type="domain" description="Protein kinase" evidence="2">
    <location>
        <begin position="246"/>
        <end position="518"/>
    </location>
</feature>
<keyword evidence="1" id="KW-0067">ATP-binding</keyword>
<keyword evidence="1" id="KW-0547">Nucleotide-binding</keyword>
<organism evidence="3 4">
    <name type="scientific">Sesamum alatum</name>
    <dbReference type="NCBI Taxonomy" id="300844"/>
    <lineage>
        <taxon>Eukaryota</taxon>
        <taxon>Viridiplantae</taxon>
        <taxon>Streptophyta</taxon>
        <taxon>Embryophyta</taxon>
        <taxon>Tracheophyta</taxon>
        <taxon>Spermatophyta</taxon>
        <taxon>Magnoliopsida</taxon>
        <taxon>eudicotyledons</taxon>
        <taxon>Gunneridae</taxon>
        <taxon>Pentapetalae</taxon>
        <taxon>asterids</taxon>
        <taxon>lamiids</taxon>
        <taxon>Lamiales</taxon>
        <taxon>Pedaliaceae</taxon>
        <taxon>Sesamum</taxon>
    </lineage>
</organism>
<keyword evidence="3" id="KW-0418">Kinase</keyword>